<organism evidence="1 2">
    <name type="scientific">Novosphingobium organovorum</name>
    <dbReference type="NCBI Taxonomy" id="2930092"/>
    <lineage>
        <taxon>Bacteria</taxon>
        <taxon>Pseudomonadati</taxon>
        <taxon>Pseudomonadota</taxon>
        <taxon>Alphaproteobacteria</taxon>
        <taxon>Sphingomonadales</taxon>
        <taxon>Sphingomonadaceae</taxon>
        <taxon>Novosphingobium</taxon>
    </lineage>
</organism>
<protein>
    <submittedName>
        <fullName evidence="1">Uncharacterized protein</fullName>
    </submittedName>
</protein>
<dbReference type="EMBL" id="JALHLF010000076">
    <property type="protein sequence ID" value="MCJ2184091.1"/>
    <property type="molecule type" value="Genomic_DNA"/>
</dbReference>
<dbReference type="Proteomes" id="UP001162881">
    <property type="component" value="Unassembled WGS sequence"/>
</dbReference>
<evidence type="ECO:0000313" key="2">
    <source>
        <dbReference type="Proteomes" id="UP001162881"/>
    </source>
</evidence>
<name>A0ABT0BGD9_9SPHN</name>
<dbReference type="RefSeq" id="WP_244022570.1">
    <property type="nucleotide sequence ID" value="NZ_JALHLF010000076.1"/>
</dbReference>
<proteinExistence type="predicted"/>
<gene>
    <name evidence="1" type="ORF">MTR62_15515</name>
</gene>
<reference evidence="1" key="1">
    <citation type="submission" date="2022-03" db="EMBL/GenBank/DDBJ databases">
        <title>Identification of a novel bacterium isolated from mangrove sediments.</title>
        <authorList>
            <person name="Pan X."/>
        </authorList>
    </citation>
    <scope>NUCLEOTIDE SEQUENCE</scope>
    <source>
        <strain evidence="1">B1949</strain>
    </source>
</reference>
<keyword evidence="2" id="KW-1185">Reference proteome</keyword>
<evidence type="ECO:0000313" key="1">
    <source>
        <dbReference type="EMBL" id="MCJ2184091.1"/>
    </source>
</evidence>
<sequence length="271" mass="30067">MSHNSSHKGNEQTRLIPPAFLGFSRKQAAEIEVIFQKFEQQAPAERIAAQLRYFIASQQEAIEEPKPLPNAAASSKIQQRACAQKIQKLAEELQKLMRQAGEPTFAILDPGDLRSNIIGSLALTGWTRREQDICMQSDAEWLSYIETGTSAFNAIDHGLEHLAKAASKWLTYFDMEQGRPPSLLHELICQVVLACESLLPRSDSGKLPASYKPAAPNSVVCRTLAIALEALDWEAPANLPQAVRRALELQDKFWAKLEAHANAAQGFNDHK</sequence>
<accession>A0ABT0BGD9</accession>
<comment type="caution">
    <text evidence="1">The sequence shown here is derived from an EMBL/GenBank/DDBJ whole genome shotgun (WGS) entry which is preliminary data.</text>
</comment>